<dbReference type="GO" id="GO:0045504">
    <property type="term" value="F:dynein heavy chain binding"/>
    <property type="evidence" value="ECO:0007669"/>
    <property type="project" value="TreeGrafter"/>
</dbReference>
<feature type="compositionally biased region" description="Basic and acidic residues" evidence="7">
    <location>
        <begin position="1"/>
        <end position="10"/>
    </location>
</feature>
<evidence type="ECO:0000256" key="1">
    <source>
        <dbReference type="ARBA" id="ARBA00004245"/>
    </source>
</evidence>
<keyword evidence="3" id="KW-0963">Cytoplasm</keyword>
<dbReference type="SUPFAM" id="SSF50978">
    <property type="entry name" value="WD40 repeat-like"/>
    <property type="match status" value="1"/>
</dbReference>
<dbReference type="GO" id="GO:0010970">
    <property type="term" value="P:transport along microtubule"/>
    <property type="evidence" value="ECO:0007669"/>
    <property type="project" value="TreeGrafter"/>
</dbReference>
<keyword evidence="5" id="KW-0677">Repeat</keyword>
<dbReference type="AlphaFoldDB" id="A0AAR5Q3C0"/>
<protein>
    <recommendedName>
        <fullName evidence="10">Cytoplasmic dynein 1 intermediate chain</fullName>
    </recommendedName>
</protein>
<reference evidence="8" key="2">
    <citation type="submission" date="2024-08" db="UniProtKB">
        <authorList>
            <consortium name="EnsemblMetazoa"/>
        </authorList>
    </citation>
    <scope>IDENTIFICATION</scope>
</reference>
<name>A0AAR5Q3C0_DENPD</name>
<dbReference type="InterPro" id="IPR050687">
    <property type="entry name" value="Dynein_IC"/>
</dbReference>
<dbReference type="FunFam" id="2.130.10.10:FF:000781">
    <property type="entry name" value="Cytoplasmic dynein intermediate chain"/>
    <property type="match status" value="1"/>
</dbReference>
<feature type="region of interest" description="Disordered" evidence="7">
    <location>
        <begin position="1"/>
        <end position="46"/>
    </location>
</feature>
<feature type="compositionally biased region" description="Basic and acidic residues" evidence="7">
    <location>
        <begin position="17"/>
        <end position="46"/>
    </location>
</feature>
<sequence length="660" mass="73895">MSDRRAELERKKARLQQLREEKEKRRRDKELQAVKDSKERVQVDAGGDRKDIDKALTDFGIAPLSEIFSSISSANSLTPEPSRNHTPDTSLQLNSLPNNVIAVRKKVPQLTVVPVQTTSIPPKEVVTYTKQTQTTATGHELRDAHATDYYDEYNLNPGLEWEDEFTVLTYGDPQGEDEESSLPHLGASKLPPGILPHGLPQVMEVQPAVTQVEQDAKKEQEAKEIRDLSEEEQQMIILSENFQHFMDRAGRIMERALCETVDIYTDYSGIGEEGLDEKCHQTISFNRTFFDERWSKNRLITSLDWSPQYPELLLASYANNDESPNDPGGVVLVWNTKFKKTTPEYVFHCQSAVLSTTFARFHPNLILGGTYSGQIVLWDNRAQKRTPVQRTPLSAAAHTHPVYSLAVVGTQNAHNLISISTDGRMCSWSLDMLGQPQEILDLHRMQGKPVAVTCLDFPSSDVNNFVVGSEEGAAYSACRHGTKAGITETYDSHQGPIAGISVNAVQGGIDFSHMFLTSSFDWTMKLWSLKDTKPIYSFEDNGDYVADVKWSPVHPALFAAVDCHGRLDLWNLNQYTEVPAASVTVEGMPALNKVSWTPSGLHVTVGDSLGRIHVYDVAENFAHPRHDEWNKFLYTTQELRNSQVDEELGKLSFSVPGASF</sequence>
<keyword evidence="9" id="KW-1185">Reference proteome</keyword>
<dbReference type="PANTHER" id="PTHR12442">
    <property type="entry name" value="DYNEIN INTERMEDIATE CHAIN"/>
    <property type="match status" value="1"/>
</dbReference>
<dbReference type="GO" id="GO:0005868">
    <property type="term" value="C:cytoplasmic dynein complex"/>
    <property type="evidence" value="ECO:0007669"/>
    <property type="project" value="InterPro"/>
</dbReference>
<evidence type="ECO:0000256" key="7">
    <source>
        <dbReference type="SAM" id="MobiDB-lite"/>
    </source>
</evidence>
<dbReference type="EnsemblMetazoa" id="XM_019912184.1">
    <property type="protein sequence ID" value="XP_019767743.1"/>
    <property type="gene ID" value="LOC109542802"/>
</dbReference>
<reference evidence="9" key="1">
    <citation type="journal article" date="2013" name="Genome Biol.">
        <title>Draft genome of the mountain pine beetle, Dendroctonus ponderosae Hopkins, a major forest pest.</title>
        <authorList>
            <person name="Keeling C.I."/>
            <person name="Yuen M.M."/>
            <person name="Liao N.Y."/>
            <person name="Docking T.R."/>
            <person name="Chan S.K."/>
            <person name="Taylor G.A."/>
            <person name="Palmquist D.L."/>
            <person name="Jackman S.D."/>
            <person name="Nguyen A."/>
            <person name="Li M."/>
            <person name="Henderson H."/>
            <person name="Janes J.K."/>
            <person name="Zhao Y."/>
            <person name="Pandoh P."/>
            <person name="Moore R."/>
            <person name="Sperling F.A."/>
            <person name="Huber D.P."/>
            <person name="Birol I."/>
            <person name="Jones S.J."/>
            <person name="Bohlmann J."/>
        </authorList>
    </citation>
    <scope>NUCLEOTIDE SEQUENCE</scope>
</reference>
<dbReference type="InterPro" id="IPR015943">
    <property type="entry name" value="WD40/YVTN_repeat-like_dom_sf"/>
</dbReference>
<dbReference type="Pfam" id="PF11540">
    <property type="entry name" value="Dynein_IC2"/>
    <property type="match status" value="1"/>
</dbReference>
<comment type="similarity">
    <text evidence="2">Belongs to the dynein intermediate chain family.</text>
</comment>
<dbReference type="InterPro" id="IPR025956">
    <property type="entry name" value="DYNC1I1/DYNC1I2"/>
</dbReference>
<dbReference type="InterPro" id="IPR001680">
    <property type="entry name" value="WD40_rpt"/>
</dbReference>
<evidence type="ECO:0000256" key="2">
    <source>
        <dbReference type="ARBA" id="ARBA00011059"/>
    </source>
</evidence>
<evidence type="ECO:0000313" key="8">
    <source>
        <dbReference type="EnsemblMetazoa" id="XP_019767743.1"/>
    </source>
</evidence>
<feature type="region of interest" description="Disordered" evidence="7">
    <location>
        <begin position="74"/>
        <end position="93"/>
    </location>
</feature>
<dbReference type="SMART" id="SM00320">
    <property type="entry name" value="WD40"/>
    <property type="match status" value="6"/>
</dbReference>
<evidence type="ECO:0000313" key="9">
    <source>
        <dbReference type="Proteomes" id="UP000019118"/>
    </source>
</evidence>
<evidence type="ECO:0000256" key="4">
    <source>
        <dbReference type="ARBA" id="ARBA00022574"/>
    </source>
</evidence>
<evidence type="ECO:0000256" key="5">
    <source>
        <dbReference type="ARBA" id="ARBA00022737"/>
    </source>
</evidence>
<dbReference type="InterPro" id="IPR036322">
    <property type="entry name" value="WD40_repeat_dom_sf"/>
</dbReference>
<comment type="subcellular location">
    <subcellularLocation>
        <location evidence="1">Cytoplasm</location>
        <location evidence="1">Cytoskeleton</location>
    </subcellularLocation>
</comment>
<keyword evidence="6" id="KW-0206">Cytoskeleton</keyword>
<dbReference type="PANTHER" id="PTHR12442:SF22">
    <property type="entry name" value="CYTOPLASMIC DYNEIN 1 INTERMEDIATE CHAIN-RELATED"/>
    <property type="match status" value="1"/>
</dbReference>
<dbReference type="Proteomes" id="UP000019118">
    <property type="component" value="Unassembled WGS sequence"/>
</dbReference>
<dbReference type="GO" id="GO:0045503">
    <property type="term" value="F:dynein light chain binding"/>
    <property type="evidence" value="ECO:0007669"/>
    <property type="project" value="TreeGrafter"/>
</dbReference>
<evidence type="ECO:0000256" key="6">
    <source>
        <dbReference type="ARBA" id="ARBA00023212"/>
    </source>
</evidence>
<accession>A0AAR5Q3C0</accession>
<dbReference type="Gene3D" id="2.130.10.10">
    <property type="entry name" value="YVTN repeat-like/Quinoprotein amine dehydrogenase"/>
    <property type="match status" value="2"/>
</dbReference>
<proteinExistence type="inferred from homology"/>
<evidence type="ECO:0008006" key="10">
    <source>
        <dbReference type="Google" id="ProtNLM"/>
    </source>
</evidence>
<evidence type="ECO:0000256" key="3">
    <source>
        <dbReference type="ARBA" id="ARBA00022490"/>
    </source>
</evidence>
<organism evidence="8 9">
    <name type="scientific">Dendroctonus ponderosae</name>
    <name type="common">Mountain pine beetle</name>
    <dbReference type="NCBI Taxonomy" id="77166"/>
    <lineage>
        <taxon>Eukaryota</taxon>
        <taxon>Metazoa</taxon>
        <taxon>Ecdysozoa</taxon>
        <taxon>Arthropoda</taxon>
        <taxon>Hexapoda</taxon>
        <taxon>Insecta</taxon>
        <taxon>Pterygota</taxon>
        <taxon>Neoptera</taxon>
        <taxon>Endopterygota</taxon>
        <taxon>Coleoptera</taxon>
        <taxon>Polyphaga</taxon>
        <taxon>Cucujiformia</taxon>
        <taxon>Curculionidae</taxon>
        <taxon>Scolytinae</taxon>
        <taxon>Dendroctonus</taxon>
    </lineage>
</organism>
<keyword evidence="4" id="KW-0853">WD repeat</keyword>